<reference evidence="1 2" key="1">
    <citation type="submission" date="2020-11" db="EMBL/GenBank/DDBJ databases">
        <title>Sequencing the genomes of 1000 actinobacteria strains.</title>
        <authorList>
            <person name="Klenk H.-P."/>
        </authorList>
    </citation>
    <scope>NUCLEOTIDE SEQUENCE [LARGE SCALE GENOMIC DNA]</scope>
    <source>
        <strain evidence="1 2">DSM 101695</strain>
    </source>
</reference>
<gene>
    <name evidence="1" type="ORF">IW249_005452</name>
</gene>
<keyword evidence="2" id="KW-1185">Reference proteome</keyword>
<evidence type="ECO:0000313" key="1">
    <source>
        <dbReference type="EMBL" id="MBG6105038.1"/>
    </source>
</evidence>
<protein>
    <submittedName>
        <fullName evidence="1">Oxalate decarboxylase/phosphoglucose isomerase-like protein (Cupin superfamily)</fullName>
    </submittedName>
</protein>
<name>A0ABS0KA99_9ACTN</name>
<accession>A0ABS0KA99</accession>
<dbReference type="EMBL" id="JADOTY010000001">
    <property type="protein sequence ID" value="MBG6105038.1"/>
    <property type="molecule type" value="Genomic_DNA"/>
</dbReference>
<comment type="caution">
    <text evidence="1">The sequence shown here is derived from an EMBL/GenBank/DDBJ whole genome shotgun (WGS) entry which is preliminary data.</text>
</comment>
<sequence length="147" mass="15851">MSANGLASTASRCYGDAMGWIPDVSVIPVHDVPLTRSDEENIAVAILPDTPFTSAAVGYVSPGAVQTPHYHDRPDDGDEIIYLYRGTFRLITDGRRSEPHDTARTGPVYVAVKAGTVASIENCGTEDVAFFAVFAPMFKPGEIRYVT</sequence>
<evidence type="ECO:0000313" key="2">
    <source>
        <dbReference type="Proteomes" id="UP000631791"/>
    </source>
</evidence>
<dbReference type="InterPro" id="IPR011051">
    <property type="entry name" value="RmlC_Cupin_sf"/>
</dbReference>
<dbReference type="Gene3D" id="2.60.120.10">
    <property type="entry name" value="Jelly Rolls"/>
    <property type="match status" value="1"/>
</dbReference>
<proteinExistence type="predicted"/>
<organism evidence="1 2">
    <name type="scientific">Micromonospora vinacea</name>
    <dbReference type="NCBI Taxonomy" id="709878"/>
    <lineage>
        <taxon>Bacteria</taxon>
        <taxon>Bacillati</taxon>
        <taxon>Actinomycetota</taxon>
        <taxon>Actinomycetes</taxon>
        <taxon>Micromonosporales</taxon>
        <taxon>Micromonosporaceae</taxon>
        <taxon>Micromonospora</taxon>
    </lineage>
</organism>
<dbReference type="SUPFAM" id="SSF51182">
    <property type="entry name" value="RmlC-like cupins"/>
    <property type="match status" value="1"/>
</dbReference>
<dbReference type="Proteomes" id="UP000631791">
    <property type="component" value="Unassembled WGS sequence"/>
</dbReference>
<dbReference type="InterPro" id="IPR014710">
    <property type="entry name" value="RmlC-like_jellyroll"/>
</dbReference>
<dbReference type="RefSeq" id="WP_196923385.1">
    <property type="nucleotide sequence ID" value="NZ_JADOTY010000001.1"/>
</dbReference>